<gene>
    <name evidence="2" type="ORF">BSL78_08742</name>
</gene>
<dbReference type="OrthoDB" id="10263316at2759"/>
<organism evidence="2 3">
    <name type="scientific">Stichopus japonicus</name>
    <name type="common">Sea cucumber</name>
    <dbReference type="NCBI Taxonomy" id="307972"/>
    <lineage>
        <taxon>Eukaryota</taxon>
        <taxon>Metazoa</taxon>
        <taxon>Echinodermata</taxon>
        <taxon>Eleutherozoa</taxon>
        <taxon>Echinozoa</taxon>
        <taxon>Holothuroidea</taxon>
        <taxon>Aspidochirotacea</taxon>
        <taxon>Aspidochirotida</taxon>
        <taxon>Stichopodidae</taxon>
        <taxon>Apostichopus</taxon>
    </lineage>
</organism>
<feature type="compositionally biased region" description="Polar residues" evidence="1">
    <location>
        <begin position="44"/>
        <end position="62"/>
    </location>
</feature>
<feature type="compositionally biased region" description="Basic and acidic residues" evidence="1">
    <location>
        <begin position="556"/>
        <end position="637"/>
    </location>
</feature>
<dbReference type="AlphaFoldDB" id="A0A2G8L279"/>
<feature type="region of interest" description="Disordered" evidence="1">
    <location>
        <begin position="226"/>
        <end position="263"/>
    </location>
</feature>
<reference evidence="2 3" key="1">
    <citation type="journal article" date="2017" name="PLoS Biol.">
        <title>The sea cucumber genome provides insights into morphological evolution and visceral regeneration.</title>
        <authorList>
            <person name="Zhang X."/>
            <person name="Sun L."/>
            <person name="Yuan J."/>
            <person name="Sun Y."/>
            <person name="Gao Y."/>
            <person name="Zhang L."/>
            <person name="Li S."/>
            <person name="Dai H."/>
            <person name="Hamel J.F."/>
            <person name="Liu C."/>
            <person name="Yu Y."/>
            <person name="Liu S."/>
            <person name="Lin W."/>
            <person name="Guo K."/>
            <person name="Jin S."/>
            <person name="Xu P."/>
            <person name="Storey K.B."/>
            <person name="Huan P."/>
            <person name="Zhang T."/>
            <person name="Zhou Y."/>
            <person name="Zhang J."/>
            <person name="Lin C."/>
            <person name="Li X."/>
            <person name="Xing L."/>
            <person name="Huo D."/>
            <person name="Sun M."/>
            <person name="Wang L."/>
            <person name="Mercier A."/>
            <person name="Li F."/>
            <person name="Yang H."/>
            <person name="Xiang J."/>
        </authorList>
    </citation>
    <scope>NUCLEOTIDE SEQUENCE [LARGE SCALE GENOMIC DNA]</scope>
    <source>
        <strain evidence="2">Shaxun</strain>
        <tissue evidence="2">Muscle</tissue>
    </source>
</reference>
<feature type="compositionally biased region" description="Polar residues" evidence="1">
    <location>
        <begin position="230"/>
        <end position="245"/>
    </location>
</feature>
<proteinExistence type="predicted"/>
<dbReference type="EMBL" id="MRZV01000251">
    <property type="protein sequence ID" value="PIK54366.1"/>
    <property type="molecule type" value="Genomic_DNA"/>
</dbReference>
<name>A0A2G8L279_STIJA</name>
<feature type="region of interest" description="Disordered" evidence="1">
    <location>
        <begin position="556"/>
        <end position="651"/>
    </location>
</feature>
<keyword evidence="3" id="KW-1185">Reference proteome</keyword>
<dbReference type="Pfam" id="PF14646">
    <property type="entry name" value="MYCBPAP"/>
    <property type="match status" value="2"/>
</dbReference>
<evidence type="ECO:0000313" key="2">
    <source>
        <dbReference type="EMBL" id="PIK54366.1"/>
    </source>
</evidence>
<evidence type="ECO:0000256" key="1">
    <source>
        <dbReference type="SAM" id="MobiDB-lite"/>
    </source>
</evidence>
<dbReference type="STRING" id="307972.A0A2G8L279"/>
<dbReference type="PANTHER" id="PTHR48421:SF1">
    <property type="entry name" value="MYCBP-ASSOCIATED PROTEIN"/>
    <property type="match status" value="1"/>
</dbReference>
<evidence type="ECO:0000313" key="3">
    <source>
        <dbReference type="Proteomes" id="UP000230750"/>
    </source>
</evidence>
<accession>A0A2G8L279</accession>
<dbReference type="Proteomes" id="UP000230750">
    <property type="component" value="Unassembled WGS sequence"/>
</dbReference>
<dbReference type="InterPro" id="IPR013783">
    <property type="entry name" value="Ig-like_fold"/>
</dbReference>
<protein>
    <submittedName>
        <fullName evidence="2">Putative MYCBP-associated protein isoform X1</fullName>
    </submittedName>
</protein>
<dbReference type="InterPro" id="IPR032707">
    <property type="entry name" value="MYCBPAP"/>
</dbReference>
<comment type="caution">
    <text evidence="2">The sequence shown here is derived from an EMBL/GenBank/DDBJ whole genome shotgun (WGS) entry which is preliminary data.</text>
</comment>
<sequence>MSISGPRFDASGNIIPHSILGTMQEFTQEAAQQGHVTIPPGIQSRPQTPSVKSHQKDQTSQPAPRDSFLDENKALINWQRKMIDRKRQQGYISKLLQKPVDTLVMNQASDFRKTQEQRYLIDRTIPAMDYGKGYRVGSEFWKQQERIGNDLSGIHMTLSQTERGYAPPVEHIRNPSIIKEEMGLPVGEGRNSPVYYPWHQSQYLKQRRDQLIAVMEELDPFKPDLDSLHVSGTNKPHKPSTATKSSLKRTHETREMDSLENQENIEPSVEKEAEIMEGPVSGPCLVFQGFRAGWTGDSCSGKGQVASGARVTFESFAGERTTAYLELVNDGTTSLHYDWKKIPKVNPFEAARSNSKVQRFYFNTSSGVLLPGDKLQFPFIFKSPNPGIFSETWQLDTKPTLCGGATLQVTLRVDAYITEEEQFEKENPQMHYSNEVVTNLKELWKDLYDDEDDLEVPPWNFSVQGLKEELLGLEDEERREELLTRLNSSVASLSFPPLMPVQQEQYRLGYQLMMEAADMLDAEAESLRISLGFPEKNPTYPSMPDILSANDTLRGEPALDRHSADSPGDPKKNKKGKDDDKKDKKDGKKGKKDDKDKDRPKSKQDKSRAGKSRETSSPKPLRERKTPRGDRKVERMPVRPYPPPSETGDPVLDAKYRNKLYIMVYNLLGDTAEQMAGLFEDIQKKQELNTLQ</sequence>
<feature type="region of interest" description="Disordered" evidence="1">
    <location>
        <begin position="37"/>
        <end position="69"/>
    </location>
</feature>
<dbReference type="PANTHER" id="PTHR48421">
    <property type="entry name" value="MYCBP-ASSOCIATED PROTEIN"/>
    <property type="match status" value="1"/>
</dbReference>
<dbReference type="Gene3D" id="2.60.40.10">
    <property type="entry name" value="Immunoglobulins"/>
    <property type="match status" value="1"/>
</dbReference>